<dbReference type="Proteomes" id="UP000007089">
    <property type="component" value="Chromosome"/>
</dbReference>
<gene>
    <name evidence="3" type="ordered locus">A2cp1_3062</name>
</gene>
<dbReference type="SUPFAM" id="SSF51735">
    <property type="entry name" value="NAD(P)-binding Rossmann-fold domains"/>
    <property type="match status" value="1"/>
</dbReference>
<comment type="similarity">
    <text evidence="1">Belongs to the short-chain dehydrogenases/reductases (SDR) family.</text>
</comment>
<evidence type="ECO:0000313" key="3">
    <source>
        <dbReference type="EMBL" id="ACL66397.1"/>
    </source>
</evidence>
<dbReference type="GO" id="GO:0016491">
    <property type="term" value="F:oxidoreductase activity"/>
    <property type="evidence" value="ECO:0007669"/>
    <property type="project" value="UniProtKB-KW"/>
</dbReference>
<evidence type="ECO:0000256" key="1">
    <source>
        <dbReference type="ARBA" id="ARBA00006484"/>
    </source>
</evidence>
<dbReference type="RefSeq" id="WP_012634123.1">
    <property type="nucleotide sequence ID" value="NC_011891.1"/>
</dbReference>
<dbReference type="PANTHER" id="PTHR43477:SF1">
    <property type="entry name" value="DIHYDROANTICAPSIN 7-DEHYDROGENASE"/>
    <property type="match status" value="1"/>
</dbReference>
<dbReference type="PRINTS" id="PR00081">
    <property type="entry name" value="GDHRDH"/>
</dbReference>
<accession>B8JFM0</accession>
<dbReference type="CDD" id="cd05233">
    <property type="entry name" value="SDR_c"/>
    <property type="match status" value="1"/>
</dbReference>
<evidence type="ECO:0000313" key="4">
    <source>
        <dbReference type="Proteomes" id="UP000007089"/>
    </source>
</evidence>
<dbReference type="Pfam" id="PF13561">
    <property type="entry name" value="adh_short_C2"/>
    <property type="match status" value="1"/>
</dbReference>
<organism evidence="3 4">
    <name type="scientific">Anaeromyxobacter dehalogenans (strain ATCC BAA-258 / DSM 21875 / 2CP-1)</name>
    <dbReference type="NCBI Taxonomy" id="455488"/>
    <lineage>
        <taxon>Bacteria</taxon>
        <taxon>Pseudomonadati</taxon>
        <taxon>Myxococcota</taxon>
        <taxon>Myxococcia</taxon>
        <taxon>Myxococcales</taxon>
        <taxon>Cystobacterineae</taxon>
        <taxon>Anaeromyxobacteraceae</taxon>
        <taxon>Anaeromyxobacter</taxon>
    </lineage>
</organism>
<keyword evidence="2" id="KW-0560">Oxidoreductase</keyword>
<sequence>MDLKGKRALVVGGSSGIGLATARLLAARGARVTAAGRDRTKVAALGEGIEGAVLDAASPASLQEYFIGAPSIDLLVLALSGGKGAGSFRSLDIGDLAEGLHAKLLPQLRTAQAALPRLAPEASITFVSAASAGAAIPGTAGLAAINAALEAVVPVLAVELAPIRVNAVSPGLVDTPWWDASPPEVKAGMFEQARKRFPARRVGRPEDLAEVIVTVAANPYMTGTVVTCDGGGRWVSGA</sequence>
<keyword evidence="4" id="KW-1185">Reference proteome</keyword>
<dbReference type="InterPro" id="IPR051122">
    <property type="entry name" value="SDR_DHRS6-like"/>
</dbReference>
<dbReference type="EMBL" id="CP001359">
    <property type="protein sequence ID" value="ACL66397.1"/>
    <property type="molecule type" value="Genomic_DNA"/>
</dbReference>
<dbReference type="AlphaFoldDB" id="B8JFM0"/>
<dbReference type="KEGG" id="acp:A2cp1_3062"/>
<proteinExistence type="inferred from homology"/>
<dbReference type="InterPro" id="IPR002347">
    <property type="entry name" value="SDR_fam"/>
</dbReference>
<dbReference type="InterPro" id="IPR036291">
    <property type="entry name" value="NAD(P)-bd_dom_sf"/>
</dbReference>
<dbReference type="Gene3D" id="3.40.50.720">
    <property type="entry name" value="NAD(P)-binding Rossmann-like Domain"/>
    <property type="match status" value="1"/>
</dbReference>
<evidence type="ECO:0000256" key="2">
    <source>
        <dbReference type="ARBA" id="ARBA00023002"/>
    </source>
</evidence>
<name>B8JFM0_ANAD2</name>
<dbReference type="PANTHER" id="PTHR43477">
    <property type="entry name" value="DIHYDROANTICAPSIN 7-DEHYDROGENASE"/>
    <property type="match status" value="1"/>
</dbReference>
<protein>
    <submittedName>
        <fullName evidence="3">Short-chain dehydrogenase/reductase SDR</fullName>
    </submittedName>
</protein>
<dbReference type="HOGENOM" id="CLU_010194_1_2_7"/>
<reference evidence="3" key="1">
    <citation type="submission" date="2009-01" db="EMBL/GenBank/DDBJ databases">
        <title>Complete sequence of Anaeromyxobacter dehalogenans 2CP-1.</title>
        <authorList>
            <consortium name="US DOE Joint Genome Institute"/>
            <person name="Lucas S."/>
            <person name="Copeland A."/>
            <person name="Lapidus A."/>
            <person name="Glavina del Rio T."/>
            <person name="Dalin E."/>
            <person name="Tice H."/>
            <person name="Bruce D."/>
            <person name="Goodwin L."/>
            <person name="Pitluck S."/>
            <person name="Saunders E."/>
            <person name="Brettin T."/>
            <person name="Detter J.C."/>
            <person name="Han C."/>
            <person name="Larimer F."/>
            <person name="Land M."/>
            <person name="Hauser L."/>
            <person name="Kyrpides N."/>
            <person name="Ovchinnikova G."/>
            <person name="Beliaev A.S."/>
            <person name="Richardson P."/>
        </authorList>
    </citation>
    <scope>NUCLEOTIDE SEQUENCE</scope>
    <source>
        <strain evidence="3">2CP-1</strain>
    </source>
</reference>